<keyword evidence="7 8" id="KW-1015">Disulfide bond</keyword>
<proteinExistence type="predicted"/>
<comment type="subcellular location">
    <subcellularLocation>
        <location evidence="2">Endomembrane system</location>
    </subcellularLocation>
    <subcellularLocation>
        <location evidence="1">Membrane</location>
        <topology evidence="1">Single-pass membrane protein</topology>
    </subcellularLocation>
</comment>
<name>A0ABD0JI98_9CAEN</name>
<dbReference type="SMART" id="SM00034">
    <property type="entry name" value="CLECT"/>
    <property type="match status" value="1"/>
</dbReference>
<dbReference type="InterPro" id="IPR036055">
    <property type="entry name" value="LDL_receptor-like_sf"/>
</dbReference>
<evidence type="ECO:0000256" key="7">
    <source>
        <dbReference type="ARBA" id="ARBA00023157"/>
    </source>
</evidence>
<feature type="disulfide bond" evidence="8">
    <location>
        <begin position="545"/>
        <end position="563"/>
    </location>
</feature>
<evidence type="ECO:0000256" key="4">
    <source>
        <dbReference type="ARBA" id="ARBA00022737"/>
    </source>
</evidence>
<dbReference type="Pfam" id="PF00057">
    <property type="entry name" value="Ldl_recept_a"/>
    <property type="match status" value="1"/>
</dbReference>
<dbReference type="CDD" id="cd00112">
    <property type="entry name" value="LDLa"/>
    <property type="match status" value="1"/>
</dbReference>
<organism evidence="10 11">
    <name type="scientific">Batillaria attramentaria</name>
    <dbReference type="NCBI Taxonomy" id="370345"/>
    <lineage>
        <taxon>Eukaryota</taxon>
        <taxon>Metazoa</taxon>
        <taxon>Spiralia</taxon>
        <taxon>Lophotrochozoa</taxon>
        <taxon>Mollusca</taxon>
        <taxon>Gastropoda</taxon>
        <taxon>Caenogastropoda</taxon>
        <taxon>Sorbeoconcha</taxon>
        <taxon>Cerithioidea</taxon>
        <taxon>Batillariidae</taxon>
        <taxon>Batillaria</taxon>
    </lineage>
</organism>
<dbReference type="GO" id="GO:0016020">
    <property type="term" value="C:membrane"/>
    <property type="evidence" value="ECO:0007669"/>
    <property type="project" value="UniProtKB-SubCell"/>
</dbReference>
<dbReference type="InterPro" id="IPR001304">
    <property type="entry name" value="C-type_lectin-like"/>
</dbReference>
<keyword evidence="6" id="KW-0472">Membrane</keyword>
<evidence type="ECO:0000313" key="11">
    <source>
        <dbReference type="Proteomes" id="UP001519460"/>
    </source>
</evidence>
<evidence type="ECO:0000256" key="3">
    <source>
        <dbReference type="ARBA" id="ARBA00022692"/>
    </source>
</evidence>
<dbReference type="InterPro" id="IPR002172">
    <property type="entry name" value="LDrepeatLR_classA_rpt"/>
</dbReference>
<dbReference type="SMART" id="SM00192">
    <property type="entry name" value="LDLa"/>
    <property type="match status" value="2"/>
</dbReference>
<keyword evidence="5" id="KW-1133">Transmembrane helix</keyword>
<dbReference type="CDD" id="cd00037">
    <property type="entry name" value="CLECT"/>
    <property type="match status" value="1"/>
</dbReference>
<dbReference type="PANTHER" id="PTHR24270">
    <property type="entry name" value="LOW-DENSITY LIPOPROTEIN RECEPTOR-RELATED"/>
    <property type="match status" value="1"/>
</dbReference>
<keyword evidence="4" id="KW-0677">Repeat</keyword>
<dbReference type="AlphaFoldDB" id="A0ABD0JI98"/>
<keyword evidence="3" id="KW-0812">Transmembrane</keyword>
<feature type="non-terminal residue" evidence="10">
    <location>
        <position position="633"/>
    </location>
</feature>
<dbReference type="InterPro" id="IPR023415">
    <property type="entry name" value="LDLR_class-A_CS"/>
</dbReference>
<comment type="caution">
    <text evidence="10">The sequence shown here is derived from an EMBL/GenBank/DDBJ whole genome shotgun (WGS) entry which is preliminary data.</text>
</comment>
<evidence type="ECO:0000259" key="9">
    <source>
        <dbReference type="PROSITE" id="PS50041"/>
    </source>
</evidence>
<evidence type="ECO:0000313" key="10">
    <source>
        <dbReference type="EMBL" id="KAK7474727.1"/>
    </source>
</evidence>
<dbReference type="SUPFAM" id="SSF56436">
    <property type="entry name" value="C-type lectin-like"/>
    <property type="match status" value="1"/>
</dbReference>
<reference evidence="10 11" key="1">
    <citation type="journal article" date="2023" name="Sci. Data">
        <title>Genome assembly of the Korean intertidal mud-creeper Batillaria attramentaria.</title>
        <authorList>
            <person name="Patra A.K."/>
            <person name="Ho P.T."/>
            <person name="Jun S."/>
            <person name="Lee S.J."/>
            <person name="Kim Y."/>
            <person name="Won Y.J."/>
        </authorList>
    </citation>
    <scope>NUCLEOTIDE SEQUENCE [LARGE SCALE GENOMIC DNA]</scope>
    <source>
        <strain evidence="10">Wonlab-2016</strain>
    </source>
</reference>
<protein>
    <recommendedName>
        <fullName evidence="9">C-type lectin domain-containing protein</fullName>
    </recommendedName>
</protein>
<dbReference type="InterPro" id="IPR016187">
    <property type="entry name" value="CTDL_fold"/>
</dbReference>
<gene>
    <name evidence="10" type="ORF">BaRGS_00034020</name>
</gene>
<dbReference type="EMBL" id="JACVVK020000427">
    <property type="protein sequence ID" value="KAK7474727.1"/>
    <property type="molecule type" value="Genomic_DNA"/>
</dbReference>
<dbReference type="GO" id="GO:0012505">
    <property type="term" value="C:endomembrane system"/>
    <property type="evidence" value="ECO:0007669"/>
    <property type="project" value="UniProtKB-SubCell"/>
</dbReference>
<dbReference type="InterPro" id="IPR050685">
    <property type="entry name" value="LDLR"/>
</dbReference>
<comment type="caution">
    <text evidence="8">Lacks conserved residue(s) required for the propagation of feature annotation.</text>
</comment>
<dbReference type="PROSITE" id="PS01209">
    <property type="entry name" value="LDLRA_1"/>
    <property type="match status" value="1"/>
</dbReference>
<dbReference type="PROSITE" id="PS50041">
    <property type="entry name" value="C_TYPE_LECTIN_2"/>
    <property type="match status" value="1"/>
</dbReference>
<evidence type="ECO:0000256" key="5">
    <source>
        <dbReference type="ARBA" id="ARBA00022989"/>
    </source>
</evidence>
<dbReference type="Proteomes" id="UP001519460">
    <property type="component" value="Unassembled WGS sequence"/>
</dbReference>
<evidence type="ECO:0000256" key="6">
    <source>
        <dbReference type="ARBA" id="ARBA00023136"/>
    </source>
</evidence>
<dbReference type="Gene3D" id="4.10.400.10">
    <property type="entry name" value="Low-density Lipoprotein Receptor"/>
    <property type="match status" value="2"/>
</dbReference>
<dbReference type="Gene3D" id="3.10.100.10">
    <property type="entry name" value="Mannose-Binding Protein A, subunit A"/>
    <property type="match status" value="1"/>
</dbReference>
<dbReference type="PRINTS" id="PR00261">
    <property type="entry name" value="LDLRECEPTOR"/>
</dbReference>
<keyword evidence="11" id="KW-1185">Reference proteome</keyword>
<dbReference type="PROSITE" id="PS50068">
    <property type="entry name" value="LDLRA_2"/>
    <property type="match status" value="1"/>
</dbReference>
<dbReference type="InterPro" id="IPR016186">
    <property type="entry name" value="C-type_lectin-like/link_sf"/>
</dbReference>
<evidence type="ECO:0000256" key="2">
    <source>
        <dbReference type="ARBA" id="ARBA00004308"/>
    </source>
</evidence>
<dbReference type="GO" id="GO:0016192">
    <property type="term" value="P:vesicle-mediated transport"/>
    <property type="evidence" value="ECO:0007669"/>
    <property type="project" value="UniProtKB-ARBA"/>
</dbReference>
<accession>A0ABD0JI98</accession>
<evidence type="ECO:0000256" key="8">
    <source>
        <dbReference type="PROSITE-ProRule" id="PRU00124"/>
    </source>
</evidence>
<feature type="domain" description="C-type lectin" evidence="9">
    <location>
        <begin position="309"/>
        <end position="409"/>
    </location>
</feature>
<feature type="disulfide bond" evidence="8">
    <location>
        <begin position="557"/>
        <end position="572"/>
    </location>
</feature>
<evidence type="ECO:0000256" key="1">
    <source>
        <dbReference type="ARBA" id="ARBA00004167"/>
    </source>
</evidence>
<dbReference type="SUPFAM" id="SSF57424">
    <property type="entry name" value="LDL receptor-like module"/>
    <property type="match status" value="2"/>
</dbReference>
<sequence>MLKRQPLLNLMKARMLILMEKLKRESMLILKGKLVVILKTTQQDLVRLSSASGIATESALGSTRKRRHAETADHLNHVNIATEDIRTCSSNNGSTMDVHAKEGVIQYTQTKPDNGSQDTVECTITLTVCEKCIVRFTLLELLPTKESPWDFHVHVQDNNETDTLWVLFADSRIESKSVFSFSNAVTITISAKSEVATQFKMSFQGSFLLGQTSAGTELHFIVDRVQVGRIRRTTPPLIDSCVTLNASRQNVIMISFVSLDIEVSGSAAAAGREVGLFCSVWPDFRDHFACTVDTECAGGEDKITVRIPWNWAREICITRGADLASLNTQDEWQTVLSFLQGQEFDWVFVGLQLASPPLPDIYLDSWQWADETIAFYLTIKGSGKPPPYCAAFHVTNATRLSVVGCQARLSASVLCEMDTESDSPVQDVVTLPSLITNVASASDPEYLFPPTMNVSDSARLVSCPAGHLTRDFLACDVDSACWKLSLDSAAECEAPMTPLPPSFACKHGVGHVPYSSVCDFRPDCVDSSDELCVFPLCSAVSHFKCGNQQCIKKSEKCDGVKHCVNEADEKRCYIQKEFDVDMLAFTNLTFPDLKILHVAGIVTRELHVIVYTTFPNVQHLNLSHTRLERMPSE</sequence>